<dbReference type="RefSeq" id="WP_209140909.1">
    <property type="nucleotide sequence ID" value="NZ_JAGHKO010000005.1"/>
</dbReference>
<dbReference type="SUPFAM" id="SSF63829">
    <property type="entry name" value="Calcium-dependent phosphotriesterase"/>
    <property type="match status" value="1"/>
</dbReference>
<evidence type="ECO:0000313" key="1">
    <source>
        <dbReference type="EMBL" id="MBO9202855.1"/>
    </source>
</evidence>
<comment type="caution">
    <text evidence="1">The sequence shown here is derived from an EMBL/GenBank/DDBJ whole genome shotgun (WGS) entry which is preliminary data.</text>
</comment>
<dbReference type="PROSITE" id="PS51257">
    <property type="entry name" value="PROKAR_LIPOPROTEIN"/>
    <property type="match status" value="1"/>
</dbReference>
<reference evidence="1 2" key="1">
    <citation type="submission" date="2021-03" db="EMBL/GenBank/DDBJ databases">
        <title>Assistant Professor.</title>
        <authorList>
            <person name="Huq M.A."/>
        </authorList>
    </citation>
    <scope>NUCLEOTIDE SEQUENCE [LARGE SCALE GENOMIC DNA]</scope>
    <source>
        <strain evidence="1 2">MAH-29</strain>
    </source>
</reference>
<protein>
    <submittedName>
        <fullName evidence="1">ScyD/ScyE family protein</fullName>
    </submittedName>
</protein>
<keyword evidence="2" id="KW-1185">Reference proteome</keyword>
<accession>A0ABS3YZN1</accession>
<dbReference type="Proteomes" id="UP000677244">
    <property type="component" value="Unassembled WGS sequence"/>
</dbReference>
<dbReference type="Gene3D" id="2.120.10.30">
    <property type="entry name" value="TolB, C-terminal domain"/>
    <property type="match status" value="2"/>
</dbReference>
<sequence>MAKRGFLLSGYALIVLSFVSCHKDMDKFCECDQKDMVAYVSVFASGLNNPRGLTFGPDGNLYVAEGGIGGTDSTTGKCTQVIPPVGPYRGSCTGARILKVDMRGMITTVADKLPSSQTSEASGSLVSGVGDVAFIGKKLFGVLAGAGCSHGVKGIPNGIVKVHGDKSWDIFANLSEWQMSHPVAKPEEDDFEPDGTWYGMVSVDGNLYAVEPNHGEIVRINGDGVIRRVIDISASQGHIVPTALAWYKGNFYVGNLGEFPITGKSNIYKITPEGKISIVEKGFSTILGIAFDKSGGMYVLENTTGNAEPTPGTGTIVRIDPSGERRKLVTGLNLPTAIEYGPDGNLYVSNWGFGPTAKGGGEILKIKIDCKRDQKNYWNDLIR</sequence>
<dbReference type="PANTHER" id="PTHR47572:SF4">
    <property type="entry name" value="LACTONASE DRP35"/>
    <property type="match status" value="1"/>
</dbReference>
<gene>
    <name evidence="1" type="ORF">J7I42_21375</name>
</gene>
<evidence type="ECO:0000313" key="2">
    <source>
        <dbReference type="Proteomes" id="UP000677244"/>
    </source>
</evidence>
<dbReference type="EMBL" id="JAGHKO010000005">
    <property type="protein sequence ID" value="MBO9202855.1"/>
    <property type="molecule type" value="Genomic_DNA"/>
</dbReference>
<name>A0ABS3YZN1_9BACT</name>
<dbReference type="NCBIfam" id="NF033206">
    <property type="entry name" value="ScyE_fam"/>
    <property type="match status" value="1"/>
</dbReference>
<dbReference type="InterPro" id="IPR051262">
    <property type="entry name" value="SMP-30/CGR1_Lactonase"/>
</dbReference>
<dbReference type="PANTHER" id="PTHR47572">
    <property type="entry name" value="LIPOPROTEIN-RELATED"/>
    <property type="match status" value="1"/>
</dbReference>
<organism evidence="1 2">
    <name type="scientific">Niastella soli</name>
    <dbReference type="NCBI Taxonomy" id="2821487"/>
    <lineage>
        <taxon>Bacteria</taxon>
        <taxon>Pseudomonadati</taxon>
        <taxon>Bacteroidota</taxon>
        <taxon>Chitinophagia</taxon>
        <taxon>Chitinophagales</taxon>
        <taxon>Chitinophagaceae</taxon>
        <taxon>Niastella</taxon>
    </lineage>
</organism>
<dbReference type="InterPro" id="IPR048031">
    <property type="entry name" value="ScyD/ScyE-like"/>
</dbReference>
<dbReference type="InterPro" id="IPR011042">
    <property type="entry name" value="6-blade_b-propeller_TolB-like"/>
</dbReference>
<proteinExistence type="predicted"/>